<sequence>MLKHSSCKWLVLDTPLSSGKN</sequence>
<dbReference type="AlphaFoldDB" id="A0A0E9PN09"/>
<dbReference type="EMBL" id="GBXM01102556">
    <property type="protein sequence ID" value="JAH06021.1"/>
    <property type="molecule type" value="Transcribed_RNA"/>
</dbReference>
<reference evidence="1" key="1">
    <citation type="submission" date="2014-11" db="EMBL/GenBank/DDBJ databases">
        <authorList>
            <person name="Amaro Gonzalez C."/>
        </authorList>
    </citation>
    <scope>NUCLEOTIDE SEQUENCE</scope>
</reference>
<name>A0A0E9PN09_ANGAN</name>
<reference evidence="1" key="2">
    <citation type="journal article" date="2015" name="Fish Shellfish Immunol.">
        <title>Early steps in the European eel (Anguilla anguilla)-Vibrio vulnificus interaction in the gills: Role of the RtxA13 toxin.</title>
        <authorList>
            <person name="Callol A."/>
            <person name="Pajuelo D."/>
            <person name="Ebbesson L."/>
            <person name="Teles M."/>
            <person name="MacKenzie S."/>
            <person name="Amaro C."/>
        </authorList>
    </citation>
    <scope>NUCLEOTIDE SEQUENCE</scope>
</reference>
<organism evidence="1">
    <name type="scientific">Anguilla anguilla</name>
    <name type="common">European freshwater eel</name>
    <name type="synonym">Muraena anguilla</name>
    <dbReference type="NCBI Taxonomy" id="7936"/>
    <lineage>
        <taxon>Eukaryota</taxon>
        <taxon>Metazoa</taxon>
        <taxon>Chordata</taxon>
        <taxon>Craniata</taxon>
        <taxon>Vertebrata</taxon>
        <taxon>Euteleostomi</taxon>
        <taxon>Actinopterygii</taxon>
        <taxon>Neopterygii</taxon>
        <taxon>Teleostei</taxon>
        <taxon>Anguilliformes</taxon>
        <taxon>Anguillidae</taxon>
        <taxon>Anguilla</taxon>
    </lineage>
</organism>
<accession>A0A0E9PN09</accession>
<protein>
    <submittedName>
        <fullName evidence="1">Uncharacterized protein</fullName>
    </submittedName>
</protein>
<proteinExistence type="predicted"/>
<evidence type="ECO:0000313" key="1">
    <source>
        <dbReference type="EMBL" id="JAH06021.1"/>
    </source>
</evidence>